<protein>
    <recommendedName>
        <fullName evidence="7">Protein kinase domain-containing protein</fullName>
    </recommendedName>
</protein>
<dbReference type="Gramene" id="TRITD5Bv1G125410.6">
    <property type="protein sequence ID" value="TRITD5Bv1G125410.6"/>
    <property type="gene ID" value="TRITD5Bv1G125410"/>
</dbReference>
<proteinExistence type="predicted"/>
<keyword evidence="1" id="KW-0723">Serine/threonine-protein kinase</keyword>
<feature type="compositionally biased region" description="Basic and acidic residues" evidence="6">
    <location>
        <begin position="1"/>
        <end position="11"/>
    </location>
</feature>
<dbReference type="OMA" id="QWIFHAS"/>
<evidence type="ECO:0000256" key="5">
    <source>
        <dbReference type="ARBA" id="ARBA00022840"/>
    </source>
</evidence>
<evidence type="ECO:0000256" key="3">
    <source>
        <dbReference type="ARBA" id="ARBA00022741"/>
    </source>
</evidence>
<dbReference type="GO" id="GO:0005886">
    <property type="term" value="C:plasma membrane"/>
    <property type="evidence" value="ECO:0007669"/>
    <property type="project" value="TreeGrafter"/>
</dbReference>
<dbReference type="Proteomes" id="UP000324705">
    <property type="component" value="Chromosome 5B"/>
</dbReference>
<dbReference type="Gene3D" id="3.30.200.20">
    <property type="entry name" value="Phosphorylase Kinase, domain 1"/>
    <property type="match status" value="1"/>
</dbReference>
<dbReference type="InterPro" id="IPR001245">
    <property type="entry name" value="Ser-Thr/Tyr_kinase_cat_dom"/>
</dbReference>
<keyword evidence="4" id="KW-0418">Kinase</keyword>
<reference evidence="8 9" key="1">
    <citation type="submission" date="2017-09" db="EMBL/GenBank/DDBJ databases">
        <authorList>
            <consortium name="International Durum Wheat Genome Sequencing Consortium (IDWGSC)"/>
            <person name="Milanesi L."/>
        </authorList>
    </citation>
    <scope>NUCLEOTIDE SEQUENCE [LARGE SCALE GENOMIC DNA]</scope>
    <source>
        <strain evidence="9">cv. Svevo</strain>
    </source>
</reference>
<dbReference type="GO" id="GO:0004674">
    <property type="term" value="F:protein serine/threonine kinase activity"/>
    <property type="evidence" value="ECO:0007669"/>
    <property type="project" value="UniProtKB-KW"/>
</dbReference>
<dbReference type="Pfam" id="PF07714">
    <property type="entry name" value="PK_Tyr_Ser-Thr"/>
    <property type="match status" value="1"/>
</dbReference>
<evidence type="ECO:0000256" key="1">
    <source>
        <dbReference type="ARBA" id="ARBA00022527"/>
    </source>
</evidence>
<evidence type="ECO:0000313" key="8">
    <source>
        <dbReference type="EMBL" id="VAI32341.1"/>
    </source>
</evidence>
<dbReference type="EMBL" id="LT934120">
    <property type="protein sequence ID" value="VAI32341.1"/>
    <property type="molecule type" value="Genomic_DNA"/>
</dbReference>
<dbReference type="SUPFAM" id="SSF56112">
    <property type="entry name" value="Protein kinase-like (PK-like)"/>
    <property type="match status" value="1"/>
</dbReference>
<organism evidence="8 9">
    <name type="scientific">Triticum turgidum subsp. durum</name>
    <name type="common">Durum wheat</name>
    <name type="synonym">Triticum durum</name>
    <dbReference type="NCBI Taxonomy" id="4567"/>
    <lineage>
        <taxon>Eukaryota</taxon>
        <taxon>Viridiplantae</taxon>
        <taxon>Streptophyta</taxon>
        <taxon>Embryophyta</taxon>
        <taxon>Tracheophyta</taxon>
        <taxon>Spermatophyta</taxon>
        <taxon>Magnoliopsida</taxon>
        <taxon>Liliopsida</taxon>
        <taxon>Poales</taxon>
        <taxon>Poaceae</taxon>
        <taxon>BOP clade</taxon>
        <taxon>Pooideae</taxon>
        <taxon>Triticodae</taxon>
        <taxon>Triticeae</taxon>
        <taxon>Triticinae</taxon>
        <taxon>Triticum</taxon>
    </lineage>
</organism>
<accession>A0A9R0X910</accession>
<dbReference type="InterPro" id="IPR000719">
    <property type="entry name" value="Prot_kinase_dom"/>
</dbReference>
<dbReference type="PANTHER" id="PTHR27002">
    <property type="entry name" value="RECEPTOR-LIKE SERINE/THREONINE-PROTEIN KINASE SD1-8"/>
    <property type="match status" value="1"/>
</dbReference>
<evidence type="ECO:0000256" key="2">
    <source>
        <dbReference type="ARBA" id="ARBA00022679"/>
    </source>
</evidence>
<dbReference type="PROSITE" id="PS50011">
    <property type="entry name" value="PROTEIN_KINASE_DOM"/>
    <property type="match status" value="1"/>
</dbReference>
<sequence length="167" mass="18549">MKPRDLLERIRRPFASRRGSSASARREEEDLEAIAAREQRAFRYEALAAATRNFSEKQKLGQGGFGPVYLGQLPDGRDVAVKRLGAGSRQGAREFKNEANLLSRVQHRNVVNLLGYCAHGADEKLLVYEYVPNESLDKILFSAAAPPPTASSKTHSPLPFLIWLVDS</sequence>
<evidence type="ECO:0000256" key="4">
    <source>
        <dbReference type="ARBA" id="ARBA00022777"/>
    </source>
</evidence>
<evidence type="ECO:0000256" key="6">
    <source>
        <dbReference type="SAM" id="MobiDB-lite"/>
    </source>
</evidence>
<keyword evidence="2" id="KW-0808">Transferase</keyword>
<dbReference type="PANTHER" id="PTHR27002:SF4">
    <property type="entry name" value="CYSTEINE-RICH RECEPTOR-LIKE PROTEIN KINASE 43"/>
    <property type="match status" value="1"/>
</dbReference>
<evidence type="ECO:0000259" key="7">
    <source>
        <dbReference type="PROSITE" id="PS50011"/>
    </source>
</evidence>
<dbReference type="GO" id="GO:0005524">
    <property type="term" value="F:ATP binding"/>
    <property type="evidence" value="ECO:0007669"/>
    <property type="project" value="UniProtKB-KW"/>
</dbReference>
<feature type="region of interest" description="Disordered" evidence="6">
    <location>
        <begin position="1"/>
        <end position="29"/>
    </location>
</feature>
<keyword evidence="9" id="KW-1185">Reference proteome</keyword>
<keyword evidence="3" id="KW-0547">Nucleotide-binding</keyword>
<name>A0A9R0X910_TRITD</name>
<feature type="domain" description="Protein kinase" evidence="7">
    <location>
        <begin position="54"/>
        <end position="167"/>
    </location>
</feature>
<gene>
    <name evidence="8" type="ORF">TRITD_5Bv1G125410</name>
</gene>
<dbReference type="AlphaFoldDB" id="A0A9R0X910"/>
<dbReference type="FunFam" id="3.30.200.20:FF:000327">
    <property type="entry name" value="Cysteine-rich receptor-like protein kinase 10"/>
    <property type="match status" value="1"/>
</dbReference>
<evidence type="ECO:0000313" key="9">
    <source>
        <dbReference type="Proteomes" id="UP000324705"/>
    </source>
</evidence>
<keyword evidence="5" id="KW-0067">ATP-binding</keyword>
<dbReference type="InterPro" id="IPR011009">
    <property type="entry name" value="Kinase-like_dom_sf"/>
</dbReference>